<dbReference type="InterPro" id="IPR050445">
    <property type="entry name" value="Bact_polysacc_biosynth/exp"/>
</dbReference>
<evidence type="ECO:0000256" key="2">
    <source>
        <dbReference type="SAM" id="Phobius"/>
    </source>
</evidence>
<dbReference type="PANTHER" id="PTHR32309">
    <property type="entry name" value="TYROSINE-PROTEIN KINASE"/>
    <property type="match status" value="1"/>
</dbReference>
<keyword evidence="2" id="KW-0472">Membrane</keyword>
<keyword evidence="2" id="KW-0812">Transmembrane</keyword>
<evidence type="ECO:0000313" key="3">
    <source>
        <dbReference type="EMBL" id="MBF4764122.1"/>
    </source>
</evidence>
<feature type="compositionally biased region" description="Basic and acidic residues" evidence="1">
    <location>
        <begin position="485"/>
        <end position="496"/>
    </location>
</feature>
<evidence type="ECO:0008006" key="5">
    <source>
        <dbReference type="Google" id="ProtNLM"/>
    </source>
</evidence>
<reference evidence="3" key="1">
    <citation type="submission" date="2020-11" db="EMBL/GenBank/DDBJ databases">
        <title>Nocardioides sp. nov., isolated from Soil of Cynanchum wilfordii Hemsley rhizosphere.</title>
        <authorList>
            <person name="Lee J.-S."/>
            <person name="Suh M.K."/>
            <person name="Kim J.-S."/>
        </authorList>
    </citation>
    <scope>NUCLEOTIDE SEQUENCE</scope>
    <source>
        <strain evidence="3">KCTC 19275</strain>
    </source>
</reference>
<feature type="compositionally biased region" description="Polar residues" evidence="1">
    <location>
        <begin position="513"/>
        <end position="522"/>
    </location>
</feature>
<evidence type="ECO:0000256" key="1">
    <source>
        <dbReference type="SAM" id="MobiDB-lite"/>
    </source>
</evidence>
<dbReference type="RefSeq" id="WP_194707290.1">
    <property type="nucleotide sequence ID" value="NZ_JADKPN010000007.1"/>
</dbReference>
<name>A0A930VGE8_9ACTN</name>
<proteinExistence type="predicted"/>
<organism evidence="3 4">
    <name type="scientific">Nocardioides islandensis</name>
    <dbReference type="NCBI Taxonomy" id="433663"/>
    <lineage>
        <taxon>Bacteria</taxon>
        <taxon>Bacillati</taxon>
        <taxon>Actinomycetota</taxon>
        <taxon>Actinomycetes</taxon>
        <taxon>Propionibacteriales</taxon>
        <taxon>Nocardioidaceae</taxon>
        <taxon>Nocardioides</taxon>
    </lineage>
</organism>
<feature type="transmembrane region" description="Helical" evidence="2">
    <location>
        <begin position="20"/>
        <end position="38"/>
    </location>
</feature>
<dbReference type="Proteomes" id="UP000640489">
    <property type="component" value="Unassembled WGS sequence"/>
</dbReference>
<protein>
    <recommendedName>
        <fullName evidence="5">Polysaccharide chain length determinant N-terminal domain-containing protein</fullName>
    </recommendedName>
</protein>
<sequence>MAELLDVRSVISLVRRRLRLLAVIALLGLLLGLGLVTWHPPLYTSTSKVLLPDRPVQANGERATWDASTQVSIAESDAVLGPAARAVSPTLSRSEIRSRVRVSAPTPDVVSISARGTSSAAAVALAQAVAESEVAYQAEVTSSLSAAELSALRDRRDALQRTQDAVDDQIVATQERISGENPSSAIGRRDASALTQLTAQQTDLVLQINELETKMGKATGAAGARIIEKATFAERPDLLLWYIAAGLGMALLAATIAVVVMVNVARRDTKLGTRDEIADAVGSEVIASLRSHVPRSVAAWRSLLGSYDPSVAEGWNVRLALAGLGLENLAMGRSENDREVSTERHLLCVVSLQDDVRALSVGPQIASYAASIGISTRLVPEQGDSTAALWAACSTPGSEEQVRPHLRVASRRRTKHPAELTVIVAVLDRRAPRMPRLERTATVVMAVSARSASSEDLARTAVVAYESGFRISGVLVADPDPFDKTAGRLLPHERSQQHPLPSRAGGPRPVSLRESSWTGGAS</sequence>
<dbReference type="EMBL" id="JADKPN010000007">
    <property type="protein sequence ID" value="MBF4764122.1"/>
    <property type="molecule type" value="Genomic_DNA"/>
</dbReference>
<keyword evidence="4" id="KW-1185">Reference proteome</keyword>
<gene>
    <name evidence="3" type="ORF">ISU07_13390</name>
</gene>
<feature type="region of interest" description="Disordered" evidence="1">
    <location>
        <begin position="485"/>
        <end position="522"/>
    </location>
</feature>
<comment type="caution">
    <text evidence="3">The sequence shown here is derived from an EMBL/GenBank/DDBJ whole genome shotgun (WGS) entry which is preliminary data.</text>
</comment>
<accession>A0A930VGE8</accession>
<evidence type="ECO:0000313" key="4">
    <source>
        <dbReference type="Proteomes" id="UP000640489"/>
    </source>
</evidence>
<keyword evidence="2" id="KW-1133">Transmembrane helix</keyword>
<dbReference type="AlphaFoldDB" id="A0A930VGE8"/>
<feature type="transmembrane region" description="Helical" evidence="2">
    <location>
        <begin position="239"/>
        <end position="264"/>
    </location>
</feature>
<dbReference type="PANTHER" id="PTHR32309:SF31">
    <property type="entry name" value="CAPSULAR EXOPOLYSACCHARIDE FAMILY"/>
    <property type="match status" value="1"/>
</dbReference>